<reference evidence="2" key="1">
    <citation type="submission" date="2019-09" db="EMBL/GenBank/DDBJ databases">
        <title>Draft genome information of white flower Hibiscus syriacus.</title>
        <authorList>
            <person name="Kim Y.-M."/>
        </authorList>
    </citation>
    <scope>NUCLEOTIDE SEQUENCE [LARGE SCALE GENOMIC DNA]</scope>
    <source>
        <strain evidence="2">YM2019G1</strain>
    </source>
</reference>
<dbReference type="AlphaFoldDB" id="A0A6A2XBU6"/>
<feature type="compositionally biased region" description="Basic and acidic residues" evidence="1">
    <location>
        <begin position="149"/>
        <end position="163"/>
    </location>
</feature>
<dbReference type="EMBL" id="VEPZ02001436">
    <property type="protein sequence ID" value="KAE8673111.1"/>
    <property type="molecule type" value="Genomic_DNA"/>
</dbReference>
<keyword evidence="3" id="KW-1185">Reference proteome</keyword>
<feature type="region of interest" description="Disordered" evidence="1">
    <location>
        <begin position="210"/>
        <end position="234"/>
    </location>
</feature>
<name>A0A6A2XBU6_HIBSY</name>
<organism evidence="2 3">
    <name type="scientific">Hibiscus syriacus</name>
    <name type="common">Rose of Sharon</name>
    <dbReference type="NCBI Taxonomy" id="106335"/>
    <lineage>
        <taxon>Eukaryota</taxon>
        <taxon>Viridiplantae</taxon>
        <taxon>Streptophyta</taxon>
        <taxon>Embryophyta</taxon>
        <taxon>Tracheophyta</taxon>
        <taxon>Spermatophyta</taxon>
        <taxon>Magnoliopsida</taxon>
        <taxon>eudicotyledons</taxon>
        <taxon>Gunneridae</taxon>
        <taxon>Pentapetalae</taxon>
        <taxon>rosids</taxon>
        <taxon>malvids</taxon>
        <taxon>Malvales</taxon>
        <taxon>Malvaceae</taxon>
        <taxon>Malvoideae</taxon>
        <taxon>Hibiscus</taxon>
    </lineage>
</organism>
<dbReference type="Proteomes" id="UP000436088">
    <property type="component" value="Unassembled WGS sequence"/>
</dbReference>
<protein>
    <submittedName>
        <fullName evidence="2">Mitochondrial inner membrane protease subunit 1-like isoform X1</fullName>
    </submittedName>
</protein>
<comment type="caution">
    <text evidence="2">The sequence shown here is derived from an EMBL/GenBank/DDBJ whole genome shotgun (WGS) entry which is preliminary data.</text>
</comment>
<dbReference type="PANTHER" id="PTHR34449">
    <property type="entry name" value="RHO TERMINATION FACTOR"/>
    <property type="match status" value="1"/>
</dbReference>
<sequence length="234" mass="26230">MGKELVCRYLSYSGISGRVVTLSPCSSHSDHRKQALVVTGEAPPCRGKDIGFEGGSQRKREREIIENLDESEMISSKYGPIFSLSGSPKFQATAAPGPREEEIVEHFRKVQTELRERAAVKEEKKSEASQGKSKESETVDSLLKLLRKHSVEQGKKNNSRDLNLDNPEVNGSYSEDQSSSFFGSNDRARNMKRISILESHPAADHVHEIEEEIESESEPELELESESIYQEYIG</sequence>
<dbReference type="GO" id="GO:0008233">
    <property type="term" value="F:peptidase activity"/>
    <property type="evidence" value="ECO:0007669"/>
    <property type="project" value="UniProtKB-KW"/>
</dbReference>
<feature type="compositionally biased region" description="Basic and acidic residues" evidence="1">
    <location>
        <begin position="116"/>
        <end position="137"/>
    </location>
</feature>
<dbReference type="GO" id="GO:0006508">
    <property type="term" value="P:proteolysis"/>
    <property type="evidence" value="ECO:0007669"/>
    <property type="project" value="UniProtKB-KW"/>
</dbReference>
<proteinExistence type="predicted"/>
<feature type="compositionally biased region" description="Polar residues" evidence="1">
    <location>
        <begin position="169"/>
        <end position="183"/>
    </location>
</feature>
<evidence type="ECO:0000256" key="1">
    <source>
        <dbReference type="SAM" id="MobiDB-lite"/>
    </source>
</evidence>
<feature type="region of interest" description="Disordered" evidence="1">
    <location>
        <begin position="116"/>
        <end position="185"/>
    </location>
</feature>
<feature type="compositionally biased region" description="Acidic residues" evidence="1">
    <location>
        <begin position="210"/>
        <end position="225"/>
    </location>
</feature>
<evidence type="ECO:0000313" key="2">
    <source>
        <dbReference type="EMBL" id="KAE8673111.1"/>
    </source>
</evidence>
<accession>A0A6A2XBU6</accession>
<gene>
    <name evidence="2" type="ORF">F3Y22_tig00111812pilonHSYRG00297</name>
</gene>
<dbReference type="PANTHER" id="PTHR34449:SF5">
    <property type="entry name" value="ATP BINDING _ ATPASE"/>
    <property type="match status" value="1"/>
</dbReference>
<evidence type="ECO:0000313" key="3">
    <source>
        <dbReference type="Proteomes" id="UP000436088"/>
    </source>
</evidence>